<evidence type="ECO:0000256" key="2">
    <source>
        <dbReference type="SAM" id="Coils"/>
    </source>
</evidence>
<comment type="similarity">
    <text evidence="1">Belongs to the RMD1/sif2 family.</text>
</comment>
<evidence type="ECO:0000256" key="1">
    <source>
        <dbReference type="ARBA" id="ARBA00008306"/>
    </source>
</evidence>
<evidence type="ECO:0000313" key="4">
    <source>
        <dbReference type="EMBL" id="KAG2216704.1"/>
    </source>
</evidence>
<proteinExistence type="inferred from homology"/>
<dbReference type="AlphaFoldDB" id="A0A8H7RRZ3"/>
<name>A0A8H7RRZ3_9FUNG</name>
<dbReference type="InterPro" id="IPR051624">
    <property type="entry name" value="RMD1/Sad1-interacting"/>
</dbReference>
<evidence type="ECO:0000259" key="3">
    <source>
        <dbReference type="Pfam" id="PF02582"/>
    </source>
</evidence>
<protein>
    <recommendedName>
        <fullName evidence="3">DUF155 domain-containing protein</fullName>
    </recommendedName>
</protein>
<feature type="domain" description="DUF155" evidence="3">
    <location>
        <begin position="151"/>
        <end position="312"/>
    </location>
</feature>
<dbReference type="PANTHER" id="PTHR16255">
    <property type="entry name" value="REQUIRED FOR MEIOTIC NUCLEAR DIVISION PROTEIN 1 HOMOLOG"/>
    <property type="match status" value="1"/>
</dbReference>
<dbReference type="InterPro" id="IPR003734">
    <property type="entry name" value="DUF155"/>
</dbReference>
<dbReference type="PANTHER" id="PTHR16255:SF1">
    <property type="entry name" value="REQUIRED FOR MEIOTIC NUCLEAR DIVISION PROTEIN 1 HOMOLOG"/>
    <property type="match status" value="1"/>
</dbReference>
<dbReference type="Pfam" id="PF02582">
    <property type="entry name" value="DUF155"/>
    <property type="match status" value="1"/>
</dbReference>
<feature type="coiled-coil region" evidence="2">
    <location>
        <begin position="354"/>
        <end position="381"/>
    </location>
</feature>
<dbReference type="GO" id="GO:0005739">
    <property type="term" value="C:mitochondrion"/>
    <property type="evidence" value="ECO:0007669"/>
    <property type="project" value="UniProtKB-ARBA"/>
</dbReference>
<accession>A0A8H7RRZ3</accession>
<sequence>MQRFTTARFGLLRSSRLRDINNSSIGNSTYCCHSRRPAITHVTSIIRSKQKFYSTRRSIRHVGQVQDSSALQNLMRRVMEIDAEINNVTPKEDFQPNNLICKAYCTAESYDFSALKEYVTTSPKDSEGSSSANDESHDMMHVDIPQGGEAYVFANGTCVTWAAQDNEAFINETLGPVCVKPIGQVTTETTHFAYDQDEPTGLRGGLILLNPDSSPQLAKAAFSYGLARSVKLASLEDMFDRYLERAQTLRASRRDLQDASSDLAEFHQQMMGNARDGFLDTPELHWSRSELEGYYTSVSQAFDVRSRIAILNKKVEHADAQISALRQNLIEKSSYNLQWLMGLVLFSIIGCKIFDHSKEQRAAATAELAEAEEQVEDVYSVHTPTVVK</sequence>
<dbReference type="GO" id="GO:0070131">
    <property type="term" value="P:positive regulation of mitochondrial translation"/>
    <property type="evidence" value="ECO:0007669"/>
    <property type="project" value="TreeGrafter"/>
</dbReference>
<dbReference type="Proteomes" id="UP000646827">
    <property type="component" value="Unassembled WGS sequence"/>
</dbReference>
<keyword evidence="2" id="KW-0175">Coiled coil</keyword>
<gene>
    <name evidence="4" type="ORF">INT45_001197</name>
</gene>
<evidence type="ECO:0000313" key="5">
    <source>
        <dbReference type="Proteomes" id="UP000646827"/>
    </source>
</evidence>
<reference evidence="4 5" key="1">
    <citation type="submission" date="2020-12" db="EMBL/GenBank/DDBJ databases">
        <title>Metabolic potential, ecology and presence of endohyphal bacteria is reflected in genomic diversity of Mucoromycotina.</title>
        <authorList>
            <person name="Muszewska A."/>
            <person name="Okrasinska A."/>
            <person name="Steczkiewicz K."/>
            <person name="Drgas O."/>
            <person name="Orlowska M."/>
            <person name="Perlinska-Lenart U."/>
            <person name="Aleksandrzak-Piekarczyk T."/>
            <person name="Szatraj K."/>
            <person name="Zielenkiewicz U."/>
            <person name="Pilsyk S."/>
            <person name="Malc E."/>
            <person name="Mieczkowski P."/>
            <person name="Kruszewska J.S."/>
            <person name="Biernat P."/>
            <person name="Pawlowska J."/>
        </authorList>
    </citation>
    <scope>NUCLEOTIDE SEQUENCE [LARGE SCALE GENOMIC DNA]</scope>
    <source>
        <strain evidence="4 5">CBS 142.35</strain>
    </source>
</reference>
<dbReference type="EMBL" id="JAEPRB010000370">
    <property type="protein sequence ID" value="KAG2216704.1"/>
    <property type="molecule type" value="Genomic_DNA"/>
</dbReference>
<keyword evidence="5" id="KW-1185">Reference proteome</keyword>
<organism evidence="4 5">
    <name type="scientific">Circinella minor</name>
    <dbReference type="NCBI Taxonomy" id="1195481"/>
    <lineage>
        <taxon>Eukaryota</taxon>
        <taxon>Fungi</taxon>
        <taxon>Fungi incertae sedis</taxon>
        <taxon>Mucoromycota</taxon>
        <taxon>Mucoromycotina</taxon>
        <taxon>Mucoromycetes</taxon>
        <taxon>Mucorales</taxon>
        <taxon>Lichtheimiaceae</taxon>
        <taxon>Circinella</taxon>
    </lineage>
</organism>
<comment type="caution">
    <text evidence="4">The sequence shown here is derived from an EMBL/GenBank/DDBJ whole genome shotgun (WGS) entry which is preliminary data.</text>
</comment>
<dbReference type="OrthoDB" id="242766at2759"/>